<dbReference type="PANTHER" id="PTHR33095:SF81">
    <property type="entry name" value="OS07G0619500 PROTEIN"/>
    <property type="match status" value="1"/>
</dbReference>
<dbReference type="EMBL" id="JAAARO010000022">
    <property type="protein sequence ID" value="KAF5727242.1"/>
    <property type="molecule type" value="Genomic_DNA"/>
</dbReference>
<dbReference type="Pfam" id="PF07816">
    <property type="entry name" value="DUF1645"/>
    <property type="match status" value="1"/>
</dbReference>
<dbReference type="InParanoid" id="A0A7J7BZG1"/>
<evidence type="ECO:0000313" key="3">
    <source>
        <dbReference type="Proteomes" id="UP000593562"/>
    </source>
</evidence>
<proteinExistence type="predicted"/>
<evidence type="ECO:0000313" key="2">
    <source>
        <dbReference type="EMBL" id="KAF5727242.1"/>
    </source>
</evidence>
<gene>
    <name evidence="2" type="ORF">HS088_TW22G00931</name>
</gene>
<evidence type="ECO:0000256" key="1">
    <source>
        <dbReference type="SAM" id="MobiDB-lite"/>
    </source>
</evidence>
<keyword evidence="3" id="KW-1185">Reference proteome</keyword>
<name>A0A7J7BZG1_TRIWF</name>
<feature type="region of interest" description="Disordered" evidence="1">
    <location>
        <begin position="122"/>
        <end position="156"/>
    </location>
</feature>
<organism evidence="2 3">
    <name type="scientific">Tripterygium wilfordii</name>
    <name type="common">Thunder God vine</name>
    <dbReference type="NCBI Taxonomy" id="458696"/>
    <lineage>
        <taxon>Eukaryota</taxon>
        <taxon>Viridiplantae</taxon>
        <taxon>Streptophyta</taxon>
        <taxon>Embryophyta</taxon>
        <taxon>Tracheophyta</taxon>
        <taxon>Spermatophyta</taxon>
        <taxon>Magnoliopsida</taxon>
        <taxon>eudicotyledons</taxon>
        <taxon>Gunneridae</taxon>
        <taxon>Pentapetalae</taxon>
        <taxon>rosids</taxon>
        <taxon>fabids</taxon>
        <taxon>Celastrales</taxon>
        <taxon>Celastraceae</taxon>
        <taxon>Tripterygium</taxon>
    </lineage>
</organism>
<reference evidence="2 3" key="1">
    <citation type="journal article" date="2020" name="Nat. Commun.">
        <title>Genome of Tripterygium wilfordii and identification of cytochrome P450 involved in triptolide biosynthesis.</title>
        <authorList>
            <person name="Tu L."/>
            <person name="Su P."/>
            <person name="Zhang Z."/>
            <person name="Gao L."/>
            <person name="Wang J."/>
            <person name="Hu T."/>
            <person name="Zhou J."/>
            <person name="Zhang Y."/>
            <person name="Zhao Y."/>
            <person name="Liu Y."/>
            <person name="Song Y."/>
            <person name="Tong Y."/>
            <person name="Lu Y."/>
            <person name="Yang J."/>
            <person name="Xu C."/>
            <person name="Jia M."/>
            <person name="Peters R.J."/>
            <person name="Huang L."/>
            <person name="Gao W."/>
        </authorList>
    </citation>
    <scope>NUCLEOTIDE SEQUENCE [LARGE SCALE GENOMIC DNA]</scope>
    <source>
        <strain evidence="3">cv. XIE 37</strain>
        <tissue evidence="2">Leaf</tissue>
    </source>
</reference>
<protein>
    <submittedName>
        <fullName evidence="2">Uncharacterized protein</fullName>
    </submittedName>
</protein>
<dbReference type="InterPro" id="IPR012442">
    <property type="entry name" value="DUF1645_plant"/>
</dbReference>
<dbReference type="FunCoup" id="A0A7J7BZG1">
    <property type="interactions" value="152"/>
</dbReference>
<dbReference type="AlphaFoldDB" id="A0A7J7BZG1"/>
<accession>A0A7J7BZG1</accession>
<sequence>MEMEVMVPVAAAAVDFNFDSTCSSPYMTAPSSPQRFGKYFFSAPTSPSSRAASNFYHHFEQSGINKAKQQEEEDKLLTDDDQDFEFNFSGPLHVPLISAADELFDGGKIRPLRPHLFAANSTRKTEDVLSDENSQTRGRQRSSSSSSDPNYVRRESKSLPPLRVSDVLIEQEEITENTKAILSKTSNSKSYSSTILSVISFSKGYKKWKFTDLLCRSASEGREPLTKFSVLNRREMETAGVKNASFQSTEGSVGSVSRRRGLVSAQELHYTKNRALSEELKRKTYLPYKHGLLGCLGFNPAGVHDISRGVGSLTRG</sequence>
<dbReference type="Proteomes" id="UP000593562">
    <property type="component" value="Unassembled WGS sequence"/>
</dbReference>
<comment type="caution">
    <text evidence="2">The sequence shown here is derived from an EMBL/GenBank/DDBJ whole genome shotgun (WGS) entry which is preliminary data.</text>
</comment>
<dbReference type="OrthoDB" id="667051at2759"/>
<dbReference type="PANTHER" id="PTHR33095">
    <property type="entry name" value="OS07G0619500 PROTEIN"/>
    <property type="match status" value="1"/>
</dbReference>